<dbReference type="InterPro" id="IPR036105">
    <property type="entry name" value="DiNase_FeMo-co_biosyn_sf"/>
</dbReference>
<dbReference type="EMBL" id="LGFO01000192">
    <property type="protein sequence ID" value="KUK35994.1"/>
    <property type="molecule type" value="Genomic_DNA"/>
</dbReference>
<proteinExistence type="predicted"/>
<evidence type="ECO:0000259" key="1">
    <source>
        <dbReference type="Pfam" id="PF02579"/>
    </source>
</evidence>
<dbReference type="SUPFAM" id="SSF53146">
    <property type="entry name" value="Nitrogenase accessory factor-like"/>
    <property type="match status" value="1"/>
</dbReference>
<dbReference type="AlphaFoldDB" id="A0A124FK37"/>
<dbReference type="InterPro" id="IPR003731">
    <property type="entry name" value="Di-Nase_FeMo-co_biosynth"/>
</dbReference>
<evidence type="ECO:0000313" key="2">
    <source>
        <dbReference type="EMBL" id="KUK35994.1"/>
    </source>
</evidence>
<dbReference type="Gene3D" id="3.30.420.130">
    <property type="entry name" value="Dinitrogenase iron-molybdenum cofactor biosynthesis domain"/>
    <property type="match status" value="1"/>
</dbReference>
<dbReference type="Pfam" id="PF02579">
    <property type="entry name" value="Nitro_FeMo-Co"/>
    <property type="match status" value="1"/>
</dbReference>
<evidence type="ECO:0000313" key="3">
    <source>
        <dbReference type="Proteomes" id="UP000053326"/>
    </source>
</evidence>
<dbReference type="PANTHER" id="PTHR42983:SF1">
    <property type="entry name" value="IRON-MOLYBDENUM PROTEIN"/>
    <property type="match status" value="1"/>
</dbReference>
<feature type="domain" description="Dinitrogenase iron-molybdenum cofactor biosynthesis" evidence="1">
    <location>
        <begin position="13"/>
        <end position="103"/>
    </location>
</feature>
<reference evidence="3" key="1">
    <citation type="journal article" date="2015" name="MBio">
        <title>Genome-Resolved Metagenomic Analysis Reveals Roles for Candidate Phyla and Other Microbial Community Members in Biogeochemical Transformations in Oil Reservoirs.</title>
        <authorList>
            <person name="Hu P."/>
            <person name="Tom L."/>
            <person name="Singh A."/>
            <person name="Thomas B.C."/>
            <person name="Baker B.J."/>
            <person name="Piceno Y.M."/>
            <person name="Andersen G.L."/>
            <person name="Banfield J.F."/>
        </authorList>
    </citation>
    <scope>NUCLEOTIDE SEQUENCE [LARGE SCALE GENOMIC DNA]</scope>
</reference>
<gene>
    <name evidence="2" type="ORF">XD66_1295</name>
</gene>
<dbReference type="InterPro" id="IPR033913">
    <property type="entry name" value="MTH1175_dom"/>
</dbReference>
<dbReference type="CDD" id="cd00851">
    <property type="entry name" value="MTH1175"/>
    <property type="match status" value="1"/>
</dbReference>
<organism evidence="2 3">
    <name type="scientific">Thermacetogenium phaeum</name>
    <dbReference type="NCBI Taxonomy" id="85874"/>
    <lineage>
        <taxon>Bacteria</taxon>
        <taxon>Bacillati</taxon>
        <taxon>Bacillota</taxon>
        <taxon>Clostridia</taxon>
        <taxon>Thermoanaerobacterales</taxon>
        <taxon>Thermoanaerobacteraceae</taxon>
        <taxon>Thermacetogenium</taxon>
    </lineage>
</organism>
<dbReference type="Proteomes" id="UP000053326">
    <property type="component" value="Unassembled WGS sequence"/>
</dbReference>
<comment type="caution">
    <text evidence="2">The sequence shown here is derived from an EMBL/GenBank/DDBJ whole genome shotgun (WGS) entry which is preliminary data.</text>
</comment>
<accession>A0A124FK37</accession>
<dbReference type="PANTHER" id="PTHR42983">
    <property type="entry name" value="DINITROGENASE IRON-MOLYBDENUM COFACTOR PROTEIN-RELATED"/>
    <property type="match status" value="1"/>
</dbReference>
<sequence length="122" mass="12815">MRIGITATGKDLESLMDPRFGRCAYFLLVDPETMECQGMENPGSTAGGGAGIQAAQAFLKSGAEVLITGQCGPNAFEVLSAGGVKVYQAPEVKVREVVELYKKGELTEIGAPGPAHRGMGRR</sequence>
<protein>
    <submittedName>
        <fullName evidence="2">Dinitrogenase iron-molybdenum cofactor</fullName>
    </submittedName>
</protein>
<name>A0A124FK37_9THEO</name>
<dbReference type="OMA" id="QFCIDQG"/>